<feature type="domain" description="BAH" evidence="1">
    <location>
        <begin position="43"/>
        <end position="167"/>
    </location>
</feature>
<sequence>MIRSKRGVTRCAGQIRLGGKNLTKSCRKKPRFPANKLRRSNREKYELGQYVFVKAADKRIRNHFWIAKIIGVLKRQKYKVQWAYRPIDLPPSATVNHRFSPWEILMTEGTHEQAILEEATFMGKACVLEQYDARKGLNGWHWKLYYEDSLGLYRRDNRIKQEFDREPSVRKTKE</sequence>
<keyword evidence="3" id="KW-1185">Reference proteome</keyword>
<organism evidence="2 3">
    <name type="scientific">Periconia macrospinosa</name>
    <dbReference type="NCBI Taxonomy" id="97972"/>
    <lineage>
        <taxon>Eukaryota</taxon>
        <taxon>Fungi</taxon>
        <taxon>Dikarya</taxon>
        <taxon>Ascomycota</taxon>
        <taxon>Pezizomycotina</taxon>
        <taxon>Dothideomycetes</taxon>
        <taxon>Pleosporomycetidae</taxon>
        <taxon>Pleosporales</taxon>
        <taxon>Massarineae</taxon>
        <taxon>Periconiaceae</taxon>
        <taxon>Periconia</taxon>
    </lineage>
</organism>
<reference evidence="2 3" key="1">
    <citation type="journal article" date="2018" name="Sci. Rep.">
        <title>Comparative genomics provides insights into the lifestyle and reveals functional heterogeneity of dark septate endophytic fungi.</title>
        <authorList>
            <person name="Knapp D.G."/>
            <person name="Nemeth J.B."/>
            <person name="Barry K."/>
            <person name="Hainaut M."/>
            <person name="Henrissat B."/>
            <person name="Johnson J."/>
            <person name="Kuo A."/>
            <person name="Lim J.H.P."/>
            <person name="Lipzen A."/>
            <person name="Nolan M."/>
            <person name="Ohm R.A."/>
            <person name="Tamas L."/>
            <person name="Grigoriev I.V."/>
            <person name="Spatafora J.W."/>
            <person name="Nagy L.G."/>
            <person name="Kovacs G.M."/>
        </authorList>
    </citation>
    <scope>NUCLEOTIDE SEQUENCE [LARGE SCALE GENOMIC DNA]</scope>
    <source>
        <strain evidence="2 3">DSE2036</strain>
    </source>
</reference>
<dbReference type="EMBL" id="KZ805878">
    <property type="protein sequence ID" value="PVH91378.1"/>
    <property type="molecule type" value="Genomic_DNA"/>
</dbReference>
<name>A0A2V1D015_9PLEO</name>
<dbReference type="GO" id="GO:0003682">
    <property type="term" value="F:chromatin binding"/>
    <property type="evidence" value="ECO:0007669"/>
    <property type="project" value="InterPro"/>
</dbReference>
<gene>
    <name evidence="2" type="ORF">DM02DRAFT_734193</name>
</gene>
<dbReference type="PROSITE" id="PS51038">
    <property type="entry name" value="BAH"/>
    <property type="match status" value="1"/>
</dbReference>
<dbReference type="InterPro" id="IPR043151">
    <property type="entry name" value="BAH_sf"/>
</dbReference>
<accession>A0A2V1D015</accession>
<evidence type="ECO:0000313" key="2">
    <source>
        <dbReference type="EMBL" id="PVH91378.1"/>
    </source>
</evidence>
<dbReference type="Gene3D" id="2.30.30.490">
    <property type="match status" value="1"/>
</dbReference>
<evidence type="ECO:0000259" key="1">
    <source>
        <dbReference type="PROSITE" id="PS51038"/>
    </source>
</evidence>
<protein>
    <recommendedName>
        <fullName evidence="1">BAH domain-containing protein</fullName>
    </recommendedName>
</protein>
<proteinExistence type="predicted"/>
<dbReference type="Proteomes" id="UP000244855">
    <property type="component" value="Unassembled WGS sequence"/>
</dbReference>
<evidence type="ECO:0000313" key="3">
    <source>
        <dbReference type="Proteomes" id="UP000244855"/>
    </source>
</evidence>
<dbReference type="InterPro" id="IPR001025">
    <property type="entry name" value="BAH_dom"/>
</dbReference>
<dbReference type="AlphaFoldDB" id="A0A2V1D015"/>